<dbReference type="SUPFAM" id="SSF142764">
    <property type="entry name" value="YgbK-like"/>
    <property type="match status" value="1"/>
</dbReference>
<evidence type="ECO:0000256" key="6">
    <source>
        <dbReference type="ARBA" id="ARBA00023277"/>
    </source>
</evidence>
<feature type="domain" description="Four-carbon acid sugar kinase nucleotide binding" evidence="8">
    <location>
        <begin position="259"/>
        <end position="434"/>
    </location>
</feature>
<dbReference type="RefSeq" id="WP_219963786.1">
    <property type="nucleotide sequence ID" value="NZ_JAGFNZ010000001.1"/>
</dbReference>
<dbReference type="Pfam" id="PF17042">
    <property type="entry name" value="NBD_C"/>
    <property type="match status" value="1"/>
</dbReference>
<evidence type="ECO:0000313" key="9">
    <source>
        <dbReference type="EMBL" id="MBW7571371.1"/>
    </source>
</evidence>
<reference evidence="9 10" key="1">
    <citation type="submission" date="2021-03" db="EMBL/GenBank/DDBJ databases">
        <title>Caproiciproducens sp. nov. isolated from feces of cow.</title>
        <authorList>
            <person name="Choi J.-Y."/>
        </authorList>
    </citation>
    <scope>NUCLEOTIDE SEQUENCE [LARGE SCALE GENOMIC DNA]</scope>
    <source>
        <strain evidence="9 10">AGMB10547</strain>
    </source>
</reference>
<gene>
    <name evidence="9" type="ORF">J5W02_00980</name>
</gene>
<dbReference type="EMBL" id="JAGFNZ010000001">
    <property type="protein sequence ID" value="MBW7571371.1"/>
    <property type="molecule type" value="Genomic_DNA"/>
</dbReference>
<evidence type="ECO:0000259" key="8">
    <source>
        <dbReference type="Pfam" id="PF17042"/>
    </source>
</evidence>
<dbReference type="InterPro" id="IPR042213">
    <property type="entry name" value="NBD_C_sf"/>
</dbReference>
<dbReference type="Proteomes" id="UP000719942">
    <property type="component" value="Unassembled WGS sequence"/>
</dbReference>
<keyword evidence="3" id="KW-0547">Nucleotide-binding</keyword>
<keyword evidence="2" id="KW-0808">Transferase</keyword>
<evidence type="ECO:0000256" key="4">
    <source>
        <dbReference type="ARBA" id="ARBA00022777"/>
    </source>
</evidence>
<evidence type="ECO:0000256" key="5">
    <source>
        <dbReference type="ARBA" id="ARBA00022840"/>
    </source>
</evidence>
<proteinExistence type="inferred from homology"/>
<dbReference type="Gene3D" id="3.40.50.10840">
    <property type="entry name" value="Putative sugar-binding, N-terminal domain"/>
    <property type="match status" value="1"/>
</dbReference>
<keyword evidence="6" id="KW-0119">Carbohydrate metabolism</keyword>
<evidence type="ECO:0000256" key="2">
    <source>
        <dbReference type="ARBA" id="ARBA00022679"/>
    </source>
</evidence>
<keyword evidence="10" id="KW-1185">Reference proteome</keyword>
<evidence type="ECO:0000256" key="3">
    <source>
        <dbReference type="ARBA" id="ARBA00022741"/>
    </source>
</evidence>
<evidence type="ECO:0000313" key="10">
    <source>
        <dbReference type="Proteomes" id="UP000719942"/>
    </source>
</evidence>
<sequence length="450" mass="47743">MKKLGLITDDMTGTMTCGVLLAKAGIQACSYFSPDHLAGAEKQEAVIISANSRNLPPEQAKQNVKRAYRALIAQGAAYFTKRIDTTFRGGIGYEVDALLEEMPEDTIAVMAAAMPDTHRVVVGGYSIIDGVILTETGAARDVLSPVNQAHIPTLMRSQSNNQVEEININTVLAGQDVLEEELSAKRSAGGKIIVIDALSTEHLHTIAHAVYKLGWNVLCVDPGAFSQQLALCRGFGNPERVPKQPGNLIDLESCTGKVIVVAGSATDVTRKQIGVLSGESCAESVSVDASVLIRKDQRAEEEIERAISRGKECAEKAGCKVLIFETAVSGKKLVLKEEEERLGLKKGEASGNINAALGKIVNAIISMPEMKDQLNGLYMTGGDTLVTVLQAIGAAGIRLIDTVIPQTNLGVIIGGALEGTSIVGKGGMIGKDDTAMLAVNRLFFETSDKK</sequence>
<comment type="caution">
    <text evidence="9">The sequence shown here is derived from an EMBL/GenBank/DDBJ whole genome shotgun (WGS) entry which is preliminary data.</text>
</comment>
<keyword evidence="5" id="KW-0067">ATP-binding</keyword>
<comment type="similarity">
    <text evidence="1">Belongs to the four-carbon acid sugar kinase family.</text>
</comment>
<evidence type="ECO:0000259" key="7">
    <source>
        <dbReference type="Pfam" id="PF07005"/>
    </source>
</evidence>
<dbReference type="Pfam" id="PF07005">
    <property type="entry name" value="SBD_N"/>
    <property type="match status" value="1"/>
</dbReference>
<keyword evidence="4 9" id="KW-0418">Kinase</keyword>
<dbReference type="Gene3D" id="3.40.980.20">
    <property type="entry name" value="Four-carbon acid sugar kinase, nucleotide binding domain"/>
    <property type="match status" value="1"/>
</dbReference>
<evidence type="ECO:0000256" key="1">
    <source>
        <dbReference type="ARBA" id="ARBA00005715"/>
    </source>
</evidence>
<feature type="domain" description="Four-carbon acid sugar kinase N-terminal" evidence="7">
    <location>
        <begin position="4"/>
        <end position="229"/>
    </location>
</feature>
<dbReference type="GO" id="GO:0016301">
    <property type="term" value="F:kinase activity"/>
    <property type="evidence" value="ECO:0007669"/>
    <property type="project" value="UniProtKB-KW"/>
</dbReference>
<name>A0ABS7DJT2_9FIRM</name>
<organism evidence="9 10">
    <name type="scientific">Caproiciproducens faecalis</name>
    <dbReference type="NCBI Taxonomy" id="2820301"/>
    <lineage>
        <taxon>Bacteria</taxon>
        <taxon>Bacillati</taxon>
        <taxon>Bacillota</taxon>
        <taxon>Clostridia</taxon>
        <taxon>Eubacteriales</taxon>
        <taxon>Acutalibacteraceae</taxon>
        <taxon>Caproiciproducens</taxon>
    </lineage>
</organism>
<accession>A0ABS7DJT2</accession>
<dbReference type="InterPro" id="IPR010737">
    <property type="entry name" value="4-carb_acid_sugar_kinase_N"/>
</dbReference>
<protein>
    <submittedName>
        <fullName evidence="9">Four-carbon acid sugar kinase family protein</fullName>
    </submittedName>
</protein>
<dbReference type="InterPro" id="IPR037051">
    <property type="entry name" value="4-carb_acid_sugar_kinase_N_sf"/>
</dbReference>
<dbReference type="InterPro" id="IPR031475">
    <property type="entry name" value="NBD_C"/>
</dbReference>